<evidence type="ECO:0000256" key="2">
    <source>
        <dbReference type="ARBA" id="ARBA00016337"/>
    </source>
</evidence>
<dbReference type="GO" id="GO:0046872">
    <property type="term" value="F:metal ion binding"/>
    <property type="evidence" value="ECO:0007669"/>
    <property type="project" value="UniProtKB-UniRule"/>
</dbReference>
<accession>A0A0A2EV26</accession>
<dbReference type="PROSITE" id="PS51257">
    <property type="entry name" value="PROKAR_LIPOPROTEIN"/>
    <property type="match status" value="1"/>
</dbReference>
<dbReference type="eggNOG" id="COG1477">
    <property type="taxonomic scope" value="Bacteria"/>
</dbReference>
<dbReference type="AlphaFoldDB" id="A0A0A2EV26"/>
<organism evidence="13 14">
    <name type="scientific">Porphyromonas cangingivalis</name>
    <dbReference type="NCBI Taxonomy" id="36874"/>
    <lineage>
        <taxon>Bacteria</taxon>
        <taxon>Pseudomonadati</taxon>
        <taxon>Bacteroidota</taxon>
        <taxon>Bacteroidia</taxon>
        <taxon>Bacteroidales</taxon>
        <taxon>Porphyromonadaceae</taxon>
        <taxon>Porphyromonas</taxon>
    </lineage>
</organism>
<comment type="catalytic activity">
    <reaction evidence="9 10 12">
        <text>L-threonyl-[protein] + FAD = FMN-L-threonyl-[protein] + AMP + H(+)</text>
        <dbReference type="Rhea" id="RHEA:36847"/>
        <dbReference type="Rhea" id="RHEA-COMP:11060"/>
        <dbReference type="Rhea" id="RHEA-COMP:11061"/>
        <dbReference type="ChEBI" id="CHEBI:15378"/>
        <dbReference type="ChEBI" id="CHEBI:30013"/>
        <dbReference type="ChEBI" id="CHEBI:57692"/>
        <dbReference type="ChEBI" id="CHEBI:74257"/>
        <dbReference type="ChEBI" id="CHEBI:456215"/>
        <dbReference type="EC" id="2.7.1.180"/>
    </reaction>
</comment>
<evidence type="ECO:0000256" key="4">
    <source>
        <dbReference type="ARBA" id="ARBA00022679"/>
    </source>
</evidence>
<evidence type="ECO:0000256" key="7">
    <source>
        <dbReference type="ARBA" id="ARBA00022842"/>
    </source>
</evidence>
<keyword evidence="7 10" id="KW-0460">Magnesium</keyword>
<keyword evidence="3 10" id="KW-0285">Flavoprotein</keyword>
<sequence length="336" mass="36628">MKPIHTLVLSLLALVVISCGDHKTEYIKESGTRFHTIYHIIYKSDKPLTAAIDSTMTAFNASLNPFDSTALVSRINTNETDSLDQMMIDVLKVAREVNIASGGAFDVTGAPLFNIWGFGTKKGVTRPATKAEIDSIMTFVGHDKLIVDEVTHRVKKSDPRMTIIPSSLSKGYVTDLVAATLEAHGVNDYMVEIGGEIVCKGLNPNGDCWQIGINKPIEDDTSTVNEIMSKVAMCEKAGLASSGDYRNYHNLEGEKVSHTIDVRTGYPARQDILSATVIAPTCILADAWATTFMALGLRESLRVLDTNPELKVVFVYAGEGGELKVYERGIETIPVE</sequence>
<reference evidence="13 14" key="1">
    <citation type="submission" date="2014-08" db="EMBL/GenBank/DDBJ databases">
        <title>Porphyromonas cangingivalis strain:COT-109_OH1386 Genome sequencing.</title>
        <authorList>
            <person name="Wallis C."/>
            <person name="Deusch O."/>
            <person name="O'Flynn C."/>
            <person name="Davis I."/>
            <person name="Jospin G."/>
            <person name="Darling A.E."/>
            <person name="Coil D.A."/>
            <person name="Alexiev A."/>
            <person name="Horsfall A."/>
            <person name="Kirkwood N."/>
            <person name="Harris S."/>
            <person name="Eisen J.A."/>
        </authorList>
    </citation>
    <scope>NUCLEOTIDE SEQUENCE [LARGE SCALE GENOMIC DNA]</scope>
    <source>
        <strain evidence="14">COT-109 OH1386</strain>
    </source>
</reference>
<dbReference type="STRING" id="36874.HQ34_01695"/>
<comment type="cofactor">
    <cofactor evidence="11">
        <name>Mg(2+)</name>
        <dbReference type="ChEBI" id="CHEBI:18420"/>
    </cofactor>
    <cofactor evidence="11">
        <name>Mn(2+)</name>
        <dbReference type="ChEBI" id="CHEBI:29035"/>
    </cofactor>
    <text evidence="11">Magnesium. Can also use manganese.</text>
</comment>
<dbReference type="GO" id="GO:0005886">
    <property type="term" value="C:plasma membrane"/>
    <property type="evidence" value="ECO:0007669"/>
    <property type="project" value="UniProtKB-SubCell"/>
</dbReference>
<dbReference type="SUPFAM" id="SSF143631">
    <property type="entry name" value="ApbE-like"/>
    <property type="match status" value="1"/>
</dbReference>
<feature type="binding site" evidence="11">
    <location>
        <position position="286"/>
    </location>
    <ligand>
        <name>Mg(2+)</name>
        <dbReference type="ChEBI" id="CHEBI:18420"/>
    </ligand>
</feature>
<dbReference type="EC" id="2.7.1.180" evidence="1 10"/>
<keyword evidence="4 10" id="KW-0808">Transferase</keyword>
<feature type="binding site" evidence="11">
    <location>
        <position position="290"/>
    </location>
    <ligand>
        <name>Mg(2+)</name>
        <dbReference type="ChEBI" id="CHEBI:18420"/>
    </ligand>
</feature>
<evidence type="ECO:0000256" key="8">
    <source>
        <dbReference type="ARBA" id="ARBA00031306"/>
    </source>
</evidence>
<keyword evidence="12" id="KW-0997">Cell inner membrane</keyword>
<proteinExistence type="inferred from homology"/>
<evidence type="ECO:0000313" key="14">
    <source>
        <dbReference type="Proteomes" id="UP000030125"/>
    </source>
</evidence>
<comment type="subcellular location">
    <subcellularLocation>
        <location evidence="12">Cell inner membrane</location>
        <topology evidence="12">Lipid-anchor</topology>
        <orientation evidence="12">Periplasmic side</orientation>
    </subcellularLocation>
</comment>
<dbReference type="InterPro" id="IPR024932">
    <property type="entry name" value="ApbE"/>
</dbReference>
<evidence type="ECO:0000256" key="12">
    <source>
        <dbReference type="RuleBase" id="RU363002"/>
    </source>
</evidence>
<dbReference type="PANTHER" id="PTHR30040:SF2">
    <property type="entry name" value="FAD:PROTEIN FMN TRANSFERASE"/>
    <property type="match status" value="1"/>
</dbReference>
<dbReference type="OrthoDB" id="9778595at2"/>
<keyword evidence="5 10" id="KW-0479">Metal-binding</keyword>
<dbReference type="Proteomes" id="UP000030125">
    <property type="component" value="Unassembled WGS sequence"/>
</dbReference>
<dbReference type="PIRSF" id="PIRSF006268">
    <property type="entry name" value="ApbE"/>
    <property type="match status" value="1"/>
</dbReference>
<evidence type="ECO:0000256" key="9">
    <source>
        <dbReference type="ARBA" id="ARBA00048540"/>
    </source>
</evidence>
<comment type="function">
    <text evidence="12">Flavin transferase that catalyzes the transfer of the FMN moiety of FAD and its covalent binding to the hydroxyl group of a threonine residue in a target flavoprotein.</text>
</comment>
<comment type="similarity">
    <text evidence="10 12">Belongs to the ApbE family.</text>
</comment>
<evidence type="ECO:0000256" key="10">
    <source>
        <dbReference type="PIRNR" id="PIRNR006268"/>
    </source>
</evidence>
<evidence type="ECO:0000256" key="3">
    <source>
        <dbReference type="ARBA" id="ARBA00022630"/>
    </source>
</evidence>
<evidence type="ECO:0000256" key="6">
    <source>
        <dbReference type="ARBA" id="ARBA00022827"/>
    </source>
</evidence>
<dbReference type="RefSeq" id="WP_036850556.1">
    <property type="nucleotide sequence ID" value="NZ_JQJD01000008.1"/>
</dbReference>
<keyword evidence="14" id="KW-1185">Reference proteome</keyword>
<evidence type="ECO:0000256" key="11">
    <source>
        <dbReference type="PIRSR" id="PIRSR006268-2"/>
    </source>
</evidence>
<dbReference type="Pfam" id="PF02424">
    <property type="entry name" value="ApbE"/>
    <property type="match status" value="1"/>
</dbReference>
<dbReference type="PANTHER" id="PTHR30040">
    <property type="entry name" value="THIAMINE BIOSYNTHESIS LIPOPROTEIN APBE"/>
    <property type="match status" value="1"/>
</dbReference>
<protein>
    <recommendedName>
        <fullName evidence="2 10">FAD:protein FMN transferase</fullName>
        <ecNumber evidence="1 10">2.7.1.180</ecNumber>
    </recommendedName>
    <alternativeName>
        <fullName evidence="8 10">Flavin transferase</fullName>
    </alternativeName>
</protein>
<gene>
    <name evidence="13" type="ORF">HQ35_02020</name>
</gene>
<name>A0A0A2EV26_PORCN</name>
<dbReference type="InterPro" id="IPR003374">
    <property type="entry name" value="ApbE-like_sf"/>
</dbReference>
<keyword evidence="12" id="KW-0472">Membrane</keyword>
<dbReference type="Gene3D" id="3.10.520.10">
    <property type="entry name" value="ApbE-like domains"/>
    <property type="match status" value="1"/>
</dbReference>
<evidence type="ECO:0000256" key="5">
    <source>
        <dbReference type="ARBA" id="ARBA00022723"/>
    </source>
</evidence>
<keyword evidence="12" id="KW-1003">Cell membrane</keyword>
<dbReference type="GO" id="GO:0016740">
    <property type="term" value="F:transferase activity"/>
    <property type="evidence" value="ECO:0007669"/>
    <property type="project" value="UniProtKB-UniRule"/>
</dbReference>
<feature type="binding site" evidence="11">
    <location>
        <position position="167"/>
    </location>
    <ligand>
        <name>Mg(2+)</name>
        <dbReference type="ChEBI" id="CHEBI:18420"/>
    </ligand>
</feature>
<evidence type="ECO:0000256" key="1">
    <source>
        <dbReference type="ARBA" id="ARBA00011955"/>
    </source>
</evidence>
<evidence type="ECO:0000313" key="13">
    <source>
        <dbReference type="EMBL" id="KGN82751.1"/>
    </source>
</evidence>
<keyword evidence="6 10" id="KW-0274">FAD</keyword>
<keyword evidence="12" id="KW-0449">Lipoprotein</keyword>
<comment type="caution">
    <text evidence="13">The sequence shown here is derived from an EMBL/GenBank/DDBJ whole genome shotgun (WGS) entry which is preliminary data.</text>
</comment>
<dbReference type="EMBL" id="JQJD01000008">
    <property type="protein sequence ID" value="KGN82751.1"/>
    <property type="molecule type" value="Genomic_DNA"/>
</dbReference>